<dbReference type="Gene3D" id="1.20.1250.20">
    <property type="entry name" value="MFS general substrate transporter like domains"/>
    <property type="match status" value="1"/>
</dbReference>
<feature type="transmembrane region" description="Helical" evidence="7">
    <location>
        <begin position="382"/>
        <end position="402"/>
    </location>
</feature>
<keyword evidence="3 7" id="KW-0812">Transmembrane</keyword>
<dbReference type="InterPro" id="IPR036259">
    <property type="entry name" value="MFS_trans_sf"/>
</dbReference>
<reference evidence="8" key="1">
    <citation type="submission" date="2021-03" db="EMBL/GenBank/DDBJ databases">
        <authorList>
            <person name="Tagirdzhanova G."/>
        </authorList>
    </citation>
    <scope>NUCLEOTIDE SEQUENCE</scope>
</reference>
<comment type="subcellular location">
    <subcellularLocation>
        <location evidence="1">Membrane</location>
        <topology evidence="1">Multi-pass membrane protein</topology>
    </subcellularLocation>
</comment>
<keyword evidence="4 7" id="KW-1133">Transmembrane helix</keyword>
<evidence type="ECO:0008006" key="10">
    <source>
        <dbReference type="Google" id="ProtNLM"/>
    </source>
</evidence>
<keyword evidence="5 7" id="KW-0472">Membrane</keyword>
<dbReference type="PANTHER" id="PTHR19432">
    <property type="entry name" value="SUGAR TRANSPORTER"/>
    <property type="match status" value="1"/>
</dbReference>
<organism evidence="8 9">
    <name type="scientific">Imshaugia aleurites</name>
    <dbReference type="NCBI Taxonomy" id="172621"/>
    <lineage>
        <taxon>Eukaryota</taxon>
        <taxon>Fungi</taxon>
        <taxon>Dikarya</taxon>
        <taxon>Ascomycota</taxon>
        <taxon>Pezizomycotina</taxon>
        <taxon>Lecanoromycetes</taxon>
        <taxon>OSLEUM clade</taxon>
        <taxon>Lecanoromycetidae</taxon>
        <taxon>Lecanorales</taxon>
        <taxon>Lecanorineae</taxon>
        <taxon>Parmeliaceae</taxon>
        <taxon>Imshaugia</taxon>
    </lineage>
</organism>
<evidence type="ECO:0000256" key="4">
    <source>
        <dbReference type="ARBA" id="ARBA00022989"/>
    </source>
</evidence>
<evidence type="ECO:0000256" key="2">
    <source>
        <dbReference type="ARBA" id="ARBA00022448"/>
    </source>
</evidence>
<dbReference type="SUPFAM" id="SSF103473">
    <property type="entry name" value="MFS general substrate transporter"/>
    <property type="match status" value="1"/>
</dbReference>
<proteinExistence type="predicted"/>
<dbReference type="EMBL" id="CAJPDT010000154">
    <property type="protein sequence ID" value="CAF9941687.1"/>
    <property type="molecule type" value="Genomic_DNA"/>
</dbReference>
<feature type="transmembrane region" description="Helical" evidence="7">
    <location>
        <begin position="289"/>
        <end position="311"/>
    </location>
</feature>
<protein>
    <recommendedName>
        <fullName evidence="10">Sucrose transporter</fullName>
    </recommendedName>
</protein>
<name>A0A8H3PIK2_9LECA</name>
<keyword evidence="2" id="KW-0813">Transport</keyword>
<feature type="transmembrane region" description="Helical" evidence="7">
    <location>
        <begin position="210"/>
        <end position="230"/>
    </location>
</feature>
<dbReference type="GO" id="GO:0008506">
    <property type="term" value="F:sucrose:proton symporter activity"/>
    <property type="evidence" value="ECO:0007669"/>
    <property type="project" value="TreeGrafter"/>
</dbReference>
<dbReference type="OrthoDB" id="28755at2759"/>
<dbReference type="Proteomes" id="UP000664534">
    <property type="component" value="Unassembled WGS sequence"/>
</dbReference>
<feature type="transmembrane region" description="Helical" evidence="7">
    <location>
        <begin position="22"/>
        <end position="43"/>
    </location>
</feature>
<dbReference type="AlphaFoldDB" id="A0A8H3PIK2"/>
<evidence type="ECO:0000313" key="8">
    <source>
        <dbReference type="EMBL" id="CAF9941687.1"/>
    </source>
</evidence>
<dbReference type="GO" id="GO:0005886">
    <property type="term" value="C:plasma membrane"/>
    <property type="evidence" value="ECO:0007669"/>
    <property type="project" value="TreeGrafter"/>
</dbReference>
<feature type="region of interest" description="Disordered" evidence="6">
    <location>
        <begin position="343"/>
        <end position="364"/>
    </location>
</feature>
<sequence>MLAWASELVGIFTGDEVMVRKATVVLAVFCIYAVDFAINGVQATCRSLIVDTLPESQQQLGSAWAGRMLGLGHVLGYLVGTINLSTYLGTSLGSTQFKQICVIAGAALVLCVSVTCFCVEERVLLSHRTHGSKSGGLPMLLTILKTTLHLPRKIRAVCWITFWSWFGWSPFFVYGTTWVGETYYRQNADNAAKLQTTKDAVGEIARKGSLALVLFSVISFTSSIFLPFLISLPSDDIGRRPSRNTPRPLPRAASLLQRYQIDITAAWGISQLVFAASMILAPFSTSFQFATTLIALCGSSWAMYGWAPLAIMGEEINKLSPSPSTPAPYSRSSEDRAVEMSLMSDDPLSTPDDVSSPTVKSQQSDLNADDGMAGIYLGIHNIFATIPQFLATFISMIIFSILEPGQSPELAAGDALALVADSDLEQPSGKFPQSGLSGTAVCLAIGAVFQLVAAAQSLRMRRY</sequence>
<feature type="transmembrane region" description="Helical" evidence="7">
    <location>
        <begin position="264"/>
        <end position="283"/>
    </location>
</feature>
<accession>A0A8H3PIK2</accession>
<feature type="compositionally biased region" description="Polar residues" evidence="6">
    <location>
        <begin position="352"/>
        <end position="364"/>
    </location>
</feature>
<gene>
    <name evidence="8" type="ORF">IMSHALPRED_002847</name>
</gene>
<evidence type="ECO:0000313" key="9">
    <source>
        <dbReference type="Proteomes" id="UP000664534"/>
    </source>
</evidence>
<feature type="transmembrane region" description="Helical" evidence="7">
    <location>
        <begin position="154"/>
        <end position="174"/>
    </location>
</feature>
<evidence type="ECO:0000256" key="3">
    <source>
        <dbReference type="ARBA" id="ARBA00022692"/>
    </source>
</evidence>
<feature type="transmembrane region" description="Helical" evidence="7">
    <location>
        <begin position="64"/>
        <end position="85"/>
    </location>
</feature>
<comment type="caution">
    <text evidence="8">The sequence shown here is derived from an EMBL/GenBank/DDBJ whole genome shotgun (WGS) entry which is preliminary data.</text>
</comment>
<evidence type="ECO:0000256" key="5">
    <source>
        <dbReference type="ARBA" id="ARBA00023136"/>
    </source>
</evidence>
<evidence type="ECO:0000256" key="6">
    <source>
        <dbReference type="SAM" id="MobiDB-lite"/>
    </source>
</evidence>
<feature type="transmembrane region" description="Helical" evidence="7">
    <location>
        <begin position="97"/>
        <end position="119"/>
    </location>
</feature>
<keyword evidence="9" id="KW-1185">Reference proteome</keyword>
<dbReference type="PANTHER" id="PTHR19432:SF76">
    <property type="entry name" value="TRANSPORTER, PUTATIVE (EUROFUNG)-RELATED"/>
    <property type="match status" value="1"/>
</dbReference>
<evidence type="ECO:0000256" key="7">
    <source>
        <dbReference type="SAM" id="Phobius"/>
    </source>
</evidence>
<feature type="transmembrane region" description="Helical" evidence="7">
    <location>
        <begin position="436"/>
        <end position="455"/>
    </location>
</feature>
<evidence type="ECO:0000256" key="1">
    <source>
        <dbReference type="ARBA" id="ARBA00004141"/>
    </source>
</evidence>